<organism evidence="2 4">
    <name type="scientific">Enterococcus faecium</name>
    <name type="common">Streptococcus faecium</name>
    <dbReference type="NCBI Taxonomy" id="1352"/>
    <lineage>
        <taxon>Bacteria</taxon>
        <taxon>Bacillati</taxon>
        <taxon>Bacillota</taxon>
        <taxon>Bacilli</taxon>
        <taxon>Lactobacillales</taxon>
        <taxon>Enterococcaceae</taxon>
        <taxon>Enterococcus</taxon>
    </lineage>
</organism>
<dbReference type="EMBL" id="FKLM01000127">
    <property type="protein sequence ID" value="SAM54261.1"/>
    <property type="molecule type" value="Genomic_DNA"/>
</dbReference>
<evidence type="ECO:0000313" key="3">
    <source>
        <dbReference type="EMBL" id="SAM54261.1"/>
    </source>
</evidence>
<gene>
    <name evidence="2" type="ORF">AWT83_09250</name>
    <name evidence="3" type="ORF">DTPHA_603023</name>
</gene>
<accession>A0A132P8K0</accession>
<reference evidence="3 5" key="2">
    <citation type="submission" date="2016-04" db="EMBL/GenBank/DDBJ databases">
        <authorList>
            <person name="Millard A."/>
        </authorList>
    </citation>
    <scope>NUCLEOTIDE SEQUENCE [LARGE SCALE GENOMIC DNA]</scope>
    <source>
        <strain evidence="3">Isolate 22</strain>
    </source>
</reference>
<proteinExistence type="predicted"/>
<sequence>MATRGRKSTPTAMKKLEGNPGNRPLNAKESTPEKKAPTCPKWLEPEAKKEWKRLAKQMEAIGILTDVDMAAFAG</sequence>
<dbReference type="Proteomes" id="UP000070452">
    <property type="component" value="Unassembled WGS sequence"/>
</dbReference>
<evidence type="ECO:0000313" key="2">
    <source>
        <dbReference type="EMBL" id="KWX18643.1"/>
    </source>
</evidence>
<dbReference type="AlphaFoldDB" id="A0A132P8K0"/>
<comment type="caution">
    <text evidence="2">The sequence shown here is derived from an EMBL/GenBank/DDBJ whole genome shotgun (WGS) entry which is preliminary data.</text>
</comment>
<feature type="region of interest" description="Disordered" evidence="1">
    <location>
        <begin position="1"/>
        <end position="41"/>
    </location>
</feature>
<evidence type="ECO:0000256" key="1">
    <source>
        <dbReference type="SAM" id="MobiDB-lite"/>
    </source>
</evidence>
<dbReference type="Proteomes" id="UP000183509">
    <property type="component" value="Unassembled WGS sequence"/>
</dbReference>
<reference evidence="2 4" key="1">
    <citation type="submission" date="2016-01" db="EMBL/GenBank/DDBJ databases">
        <title>Molecular Mechanisms for transfer of large genomic segments between Enterococcus faecium strains.</title>
        <authorList>
            <person name="Garcia-Solache M.A."/>
            <person name="Lebreton F."/>
            <person name="Mclaughlin R.E."/>
            <person name="Whiteaker J.D."/>
            <person name="Gilmore M.S."/>
            <person name="Rice L.B."/>
        </authorList>
    </citation>
    <scope>NUCLEOTIDE SEQUENCE [LARGE SCALE GENOMIC DNA]</scope>
    <source>
        <strain evidence="2 4">D344RRF x C68</strain>
    </source>
</reference>
<name>A0A132P8K0_ENTFC</name>
<evidence type="ECO:0000313" key="4">
    <source>
        <dbReference type="Proteomes" id="UP000070452"/>
    </source>
</evidence>
<protein>
    <submittedName>
        <fullName evidence="2">Nucleoside recognition protein</fullName>
    </submittedName>
    <submittedName>
        <fullName evidence="3">Phage terminase, small subunit</fullName>
    </submittedName>
</protein>
<evidence type="ECO:0000313" key="5">
    <source>
        <dbReference type="Proteomes" id="UP000183509"/>
    </source>
</evidence>
<dbReference type="PATRIC" id="fig|1352.770.peg.935"/>
<dbReference type="EMBL" id="LRHK01000001">
    <property type="protein sequence ID" value="KWX18643.1"/>
    <property type="molecule type" value="Genomic_DNA"/>
</dbReference>